<dbReference type="Gene3D" id="1.10.10.10">
    <property type="entry name" value="Winged helix-like DNA-binding domain superfamily/Winged helix DNA-binding domain"/>
    <property type="match status" value="1"/>
</dbReference>
<dbReference type="Proteomes" id="UP000002212">
    <property type="component" value="Plasmid pROB02"/>
</dbReference>
<evidence type="ECO:0000259" key="2">
    <source>
        <dbReference type="SMART" id="SM00421"/>
    </source>
</evidence>
<dbReference type="SUPFAM" id="SSF46894">
    <property type="entry name" value="C-terminal effector domain of the bipartite response regulators"/>
    <property type="match status" value="1"/>
</dbReference>
<keyword evidence="3" id="KW-0614">Plasmid</keyword>
<organism evidence="3 4">
    <name type="scientific">Rhodococcus opacus (strain B4)</name>
    <dbReference type="NCBI Taxonomy" id="632772"/>
    <lineage>
        <taxon>Bacteria</taxon>
        <taxon>Bacillati</taxon>
        <taxon>Actinomycetota</taxon>
        <taxon>Actinomycetes</taxon>
        <taxon>Mycobacteriales</taxon>
        <taxon>Nocardiaceae</taxon>
        <taxon>Rhodococcus</taxon>
    </lineage>
</organism>
<dbReference type="SMART" id="SM00421">
    <property type="entry name" value="HTH_LUXR"/>
    <property type="match status" value="1"/>
</dbReference>
<sequence>MWCGGAGDGQHSAGSGPTSLTRREQQIAELVAEGFTNKSIADRLVISQTHRAGACRARTLQAGIRLSYSNRGLDHRAEAGPEVLIAPSRGRLGVLRRTEWVDHRQQADARRVVTRHRRRRVNQPL</sequence>
<protein>
    <recommendedName>
        <fullName evidence="2">HTH luxR-type domain-containing protein</fullName>
    </recommendedName>
</protein>
<proteinExistence type="predicted"/>
<dbReference type="KEGG" id="rop:ROP_pROB02-02300"/>
<evidence type="ECO:0000313" key="4">
    <source>
        <dbReference type="Proteomes" id="UP000002212"/>
    </source>
</evidence>
<dbReference type="AlphaFoldDB" id="C1BE34"/>
<dbReference type="GO" id="GO:0006355">
    <property type="term" value="P:regulation of DNA-templated transcription"/>
    <property type="evidence" value="ECO:0007669"/>
    <property type="project" value="InterPro"/>
</dbReference>
<dbReference type="PATRIC" id="fig|632772.20.peg.8614"/>
<dbReference type="PRINTS" id="PR00038">
    <property type="entry name" value="HTHLUXR"/>
</dbReference>
<dbReference type="GO" id="GO:0003677">
    <property type="term" value="F:DNA binding"/>
    <property type="evidence" value="ECO:0007669"/>
    <property type="project" value="InterPro"/>
</dbReference>
<name>C1BE34_RHOOB</name>
<feature type="compositionally biased region" description="Basic residues" evidence="1">
    <location>
        <begin position="112"/>
        <end position="125"/>
    </location>
</feature>
<dbReference type="InterPro" id="IPR016032">
    <property type="entry name" value="Sig_transdc_resp-reg_C-effctor"/>
</dbReference>
<reference evidence="3 4" key="2">
    <citation type="submission" date="2009-03" db="EMBL/GenBank/DDBJ databases">
        <title>Comparison of the complete genome sequences of Rhodococcus erythropolis PR4 and Rhodococcus opacus B4.</title>
        <authorList>
            <person name="Takarada H."/>
            <person name="Sekine M."/>
            <person name="Hosoyama A."/>
            <person name="Yamada R."/>
            <person name="Fujisawa T."/>
            <person name="Omata S."/>
            <person name="Shimizu A."/>
            <person name="Tsukatani N."/>
            <person name="Tanikawa S."/>
            <person name="Fujita N."/>
            <person name="Harayama S."/>
        </authorList>
    </citation>
    <scope>NUCLEOTIDE SEQUENCE [LARGE SCALE GENOMIC DNA]</scope>
    <source>
        <strain evidence="3 4">B4</strain>
        <plasmid evidence="3 4">pROB02</plasmid>
    </source>
</reference>
<geneLocation type="plasmid" evidence="3 4">
    <name>pROB02</name>
</geneLocation>
<dbReference type="InterPro" id="IPR000792">
    <property type="entry name" value="Tscrpt_reg_LuxR_C"/>
</dbReference>
<dbReference type="EMBL" id="AP011117">
    <property type="protein sequence ID" value="BAH47237.1"/>
    <property type="molecule type" value="Genomic_DNA"/>
</dbReference>
<dbReference type="HOGENOM" id="CLU_1990949_0_0_11"/>
<feature type="region of interest" description="Disordered" evidence="1">
    <location>
        <begin position="1"/>
        <end position="21"/>
    </location>
</feature>
<gene>
    <name evidence="3" type="ordered locus">ROP_pROB02-02300</name>
</gene>
<dbReference type="Pfam" id="PF00196">
    <property type="entry name" value="GerE"/>
    <property type="match status" value="1"/>
</dbReference>
<evidence type="ECO:0000313" key="3">
    <source>
        <dbReference type="EMBL" id="BAH47237.1"/>
    </source>
</evidence>
<feature type="region of interest" description="Disordered" evidence="1">
    <location>
        <begin position="106"/>
        <end position="125"/>
    </location>
</feature>
<reference evidence="3 4" key="1">
    <citation type="journal article" date="2005" name="J. Biosci. Bioeng.">
        <title>Isolation and characterization of benzene-tolerant Rhodococcus opacus strains.</title>
        <authorList>
            <person name="Na K.S."/>
            <person name="Kuroda A."/>
            <person name="Takiguchi N."/>
            <person name="Ikeda T."/>
            <person name="Ohtake H."/>
            <person name="Kato J."/>
        </authorList>
    </citation>
    <scope>NUCLEOTIDE SEQUENCE [LARGE SCALE GENOMIC DNA]</scope>
    <source>
        <strain evidence="3 4">B4</strain>
        <plasmid evidence="3">pROB02</plasmid>
    </source>
</reference>
<evidence type="ECO:0000256" key="1">
    <source>
        <dbReference type="SAM" id="MobiDB-lite"/>
    </source>
</evidence>
<feature type="domain" description="HTH luxR-type" evidence="2">
    <location>
        <begin position="17"/>
        <end position="67"/>
    </location>
</feature>
<dbReference type="InterPro" id="IPR036388">
    <property type="entry name" value="WH-like_DNA-bd_sf"/>
</dbReference>
<accession>C1BE34</accession>